<dbReference type="PROSITE" id="PS51257">
    <property type="entry name" value="PROKAR_LIPOPROTEIN"/>
    <property type="match status" value="1"/>
</dbReference>
<keyword evidence="2" id="KW-0675">Receptor</keyword>
<evidence type="ECO:0000313" key="2">
    <source>
        <dbReference type="EMBL" id="MDQ0338234.1"/>
    </source>
</evidence>
<dbReference type="EMBL" id="JAUSUQ010000003">
    <property type="protein sequence ID" value="MDQ0338234.1"/>
    <property type="molecule type" value="Genomic_DNA"/>
</dbReference>
<proteinExistence type="predicted"/>
<dbReference type="InterPro" id="IPR011852">
    <property type="entry name" value="TRAP_TAXI"/>
</dbReference>
<keyword evidence="3" id="KW-1185">Reference proteome</keyword>
<keyword evidence="1" id="KW-0732">Signal</keyword>
<name>A0ABU0CPB0_9BACI</name>
<dbReference type="RefSeq" id="WP_307336263.1">
    <property type="nucleotide sequence ID" value="NZ_JAUSUQ010000003.1"/>
</dbReference>
<dbReference type="NCBIfam" id="TIGR02122">
    <property type="entry name" value="TRAP_TAXI"/>
    <property type="match status" value="1"/>
</dbReference>
<evidence type="ECO:0000256" key="1">
    <source>
        <dbReference type="SAM" id="SignalP"/>
    </source>
</evidence>
<sequence>MKKHHQLKKIGLLLLTMTLILSACGGGGQEQGAEEDLFITIATGGTSGVYYPIGGAISTILEEELGYDTSVQATGASVENINLLLNNNAELAITMGDAVLQAYEGFGAFEGEEPKTELTGIAGLYPNFVQVVTTADSGIETFADLKGKRVGVGAPNSGVELNARMMFEAHGMSYDDIQEDYLSYSEAIDQIRNGMIDAAFVTSGLPNATVIDLSTTHEVKIVPIEGEAMTYLEEHYPFFTASEIPAGTYDNEEPIPTASITNLLLVNHTLSEEVVYNITKALFENLETLHNAHNAAQDISLEKVEEGMVVPLHPGAQRYFEEQGVLAE</sequence>
<protein>
    <submittedName>
        <fullName evidence="2">TRAP transporter TAXI family solute receptor</fullName>
    </submittedName>
</protein>
<dbReference type="PANTHER" id="PTHR42941:SF1">
    <property type="entry name" value="SLL1037 PROTEIN"/>
    <property type="match status" value="1"/>
</dbReference>
<comment type="caution">
    <text evidence="2">The sequence shown here is derived from an EMBL/GenBank/DDBJ whole genome shotgun (WGS) entry which is preliminary data.</text>
</comment>
<gene>
    <name evidence="2" type="ORF">J2S00_001018</name>
</gene>
<accession>A0ABU0CPB0</accession>
<evidence type="ECO:0000313" key="3">
    <source>
        <dbReference type="Proteomes" id="UP001232445"/>
    </source>
</evidence>
<dbReference type="CDD" id="cd13567">
    <property type="entry name" value="PBP2_TtGluBP"/>
    <property type="match status" value="1"/>
</dbReference>
<dbReference type="SUPFAM" id="SSF53850">
    <property type="entry name" value="Periplasmic binding protein-like II"/>
    <property type="match status" value="1"/>
</dbReference>
<dbReference type="Proteomes" id="UP001232445">
    <property type="component" value="Unassembled WGS sequence"/>
</dbReference>
<dbReference type="Gene3D" id="3.40.190.10">
    <property type="entry name" value="Periplasmic binding protein-like II"/>
    <property type="match status" value="2"/>
</dbReference>
<dbReference type="PANTHER" id="PTHR42941">
    <property type="entry name" value="SLL1037 PROTEIN"/>
    <property type="match status" value="1"/>
</dbReference>
<reference evidence="2 3" key="1">
    <citation type="submission" date="2023-07" db="EMBL/GenBank/DDBJ databases">
        <title>Genomic Encyclopedia of Type Strains, Phase IV (KMG-IV): sequencing the most valuable type-strain genomes for metagenomic binning, comparative biology and taxonomic classification.</title>
        <authorList>
            <person name="Goeker M."/>
        </authorList>
    </citation>
    <scope>NUCLEOTIDE SEQUENCE [LARGE SCALE GENOMIC DNA]</scope>
    <source>
        <strain evidence="2 3">DSM 17740</strain>
    </source>
</reference>
<feature type="signal peptide" evidence="1">
    <location>
        <begin position="1"/>
        <end position="23"/>
    </location>
</feature>
<dbReference type="Pfam" id="PF16868">
    <property type="entry name" value="NMT1_3"/>
    <property type="match status" value="1"/>
</dbReference>
<organism evidence="2 3">
    <name type="scientific">Caldalkalibacillus uzonensis</name>
    <dbReference type="NCBI Taxonomy" id="353224"/>
    <lineage>
        <taxon>Bacteria</taxon>
        <taxon>Bacillati</taxon>
        <taxon>Bacillota</taxon>
        <taxon>Bacilli</taxon>
        <taxon>Bacillales</taxon>
        <taxon>Bacillaceae</taxon>
        <taxon>Caldalkalibacillus</taxon>
    </lineage>
</organism>
<feature type="chain" id="PRO_5045290875" evidence="1">
    <location>
        <begin position="24"/>
        <end position="328"/>
    </location>
</feature>